<dbReference type="InterPro" id="IPR050109">
    <property type="entry name" value="HTH-type_TetR-like_transc_reg"/>
</dbReference>
<accession>A0ABU0YSB7</accession>
<dbReference type="InterPro" id="IPR009057">
    <property type="entry name" value="Homeodomain-like_sf"/>
</dbReference>
<dbReference type="Proteomes" id="UP001230156">
    <property type="component" value="Unassembled WGS sequence"/>
</dbReference>
<comment type="caution">
    <text evidence="6">The sequence shown here is derived from an EMBL/GenBank/DDBJ whole genome shotgun (WGS) entry which is preliminary data.</text>
</comment>
<evidence type="ECO:0000256" key="1">
    <source>
        <dbReference type="ARBA" id="ARBA00023015"/>
    </source>
</evidence>
<keyword evidence="1" id="KW-0805">Transcription regulation</keyword>
<dbReference type="PRINTS" id="PR00455">
    <property type="entry name" value="HTHTETR"/>
</dbReference>
<dbReference type="EMBL" id="JAUYVI010000007">
    <property type="protein sequence ID" value="MDQ7250608.1"/>
    <property type="molecule type" value="Genomic_DNA"/>
</dbReference>
<evidence type="ECO:0000313" key="6">
    <source>
        <dbReference type="EMBL" id="MDQ7250608.1"/>
    </source>
</evidence>
<name>A0ABU0YSB7_9PROT</name>
<keyword evidence="2 4" id="KW-0238">DNA-binding</keyword>
<dbReference type="InterPro" id="IPR023772">
    <property type="entry name" value="DNA-bd_HTH_TetR-type_CS"/>
</dbReference>
<dbReference type="SUPFAM" id="SSF48498">
    <property type="entry name" value="Tetracyclin repressor-like, C-terminal domain"/>
    <property type="match status" value="1"/>
</dbReference>
<evidence type="ECO:0000256" key="3">
    <source>
        <dbReference type="ARBA" id="ARBA00023163"/>
    </source>
</evidence>
<evidence type="ECO:0000259" key="5">
    <source>
        <dbReference type="PROSITE" id="PS50977"/>
    </source>
</evidence>
<evidence type="ECO:0000256" key="2">
    <source>
        <dbReference type="ARBA" id="ARBA00023125"/>
    </source>
</evidence>
<evidence type="ECO:0000256" key="4">
    <source>
        <dbReference type="PROSITE-ProRule" id="PRU00335"/>
    </source>
</evidence>
<feature type="domain" description="HTH tetR-type" evidence="5">
    <location>
        <begin position="1"/>
        <end position="55"/>
    </location>
</feature>
<keyword evidence="7" id="KW-1185">Reference proteome</keyword>
<dbReference type="PANTHER" id="PTHR30055:SF234">
    <property type="entry name" value="HTH-TYPE TRANSCRIPTIONAL REGULATOR BETI"/>
    <property type="match status" value="1"/>
</dbReference>
<dbReference type="PANTHER" id="PTHR30055">
    <property type="entry name" value="HTH-TYPE TRANSCRIPTIONAL REGULATOR RUTR"/>
    <property type="match status" value="1"/>
</dbReference>
<dbReference type="InterPro" id="IPR036271">
    <property type="entry name" value="Tet_transcr_reg_TetR-rel_C_sf"/>
</dbReference>
<dbReference type="PROSITE" id="PS01081">
    <property type="entry name" value="HTH_TETR_1"/>
    <property type="match status" value="1"/>
</dbReference>
<proteinExistence type="predicted"/>
<gene>
    <name evidence="6" type="ORF">Q8A70_23165</name>
</gene>
<dbReference type="PROSITE" id="PS50977">
    <property type="entry name" value="HTH_TETR_2"/>
    <property type="match status" value="1"/>
</dbReference>
<dbReference type="Pfam" id="PF00440">
    <property type="entry name" value="TetR_N"/>
    <property type="match status" value="1"/>
</dbReference>
<protein>
    <submittedName>
        <fullName evidence="6">TetR/AcrR family transcriptional regulator</fullName>
    </submittedName>
</protein>
<evidence type="ECO:0000313" key="7">
    <source>
        <dbReference type="Proteomes" id="UP001230156"/>
    </source>
</evidence>
<keyword evidence="3" id="KW-0804">Transcription</keyword>
<dbReference type="RefSeq" id="WP_379960092.1">
    <property type="nucleotide sequence ID" value="NZ_JAUYVI010000007.1"/>
</dbReference>
<reference evidence="7" key="1">
    <citation type="submission" date="2023-08" db="EMBL/GenBank/DDBJ databases">
        <title>Rhodospirillaceae gen. nov., a novel taxon isolated from the Yangtze River Yuezi River estuary sludge.</title>
        <authorList>
            <person name="Ruan L."/>
        </authorList>
    </citation>
    <scope>NUCLEOTIDE SEQUENCE [LARGE SCALE GENOMIC DNA]</scope>
    <source>
        <strain evidence="7">R-7</strain>
    </source>
</reference>
<sequence length="196" mass="21447">MLAASAKLFKEQGFARTSMEDIAAAAELSVATAYNYFKTKGEICVAIYKADRDLVQQATDKVIAAPPKDPVAAICKLIETDFETEVPFVDRGAWEALFLAALQSPAGVTEAWTGAALMRVDQFKRLLKVLQERGSVAADADIESAAELLGALDFSTFFNWIVEWRTGSGATRRFLDAAKKRRLRAQVRQLVAGLRA</sequence>
<dbReference type="InterPro" id="IPR001647">
    <property type="entry name" value="HTH_TetR"/>
</dbReference>
<dbReference type="SUPFAM" id="SSF46689">
    <property type="entry name" value="Homeodomain-like"/>
    <property type="match status" value="1"/>
</dbReference>
<dbReference type="Gene3D" id="1.10.357.10">
    <property type="entry name" value="Tetracycline Repressor, domain 2"/>
    <property type="match status" value="1"/>
</dbReference>
<feature type="DNA-binding region" description="H-T-H motif" evidence="4">
    <location>
        <begin position="18"/>
        <end position="37"/>
    </location>
</feature>
<organism evidence="6 7">
    <name type="scientific">Dongia sedimenti</name>
    <dbReference type="NCBI Taxonomy" id="3064282"/>
    <lineage>
        <taxon>Bacteria</taxon>
        <taxon>Pseudomonadati</taxon>
        <taxon>Pseudomonadota</taxon>
        <taxon>Alphaproteobacteria</taxon>
        <taxon>Rhodospirillales</taxon>
        <taxon>Dongiaceae</taxon>
        <taxon>Dongia</taxon>
    </lineage>
</organism>